<dbReference type="PANTHER" id="PTHR34144:SF7">
    <property type="entry name" value="EXPORT PROTEIN (CAP59), PUTATIVE (AFU_ORTHOLOGUE AFUA_7G05020)-RELATED"/>
    <property type="match status" value="1"/>
</dbReference>
<dbReference type="AlphaFoldDB" id="A0AAD3E2I1"/>
<dbReference type="InterPro" id="IPR021047">
    <property type="entry name" value="Mannosyltransferase_CMT1"/>
</dbReference>
<proteinExistence type="predicted"/>
<evidence type="ECO:0000313" key="2">
    <source>
        <dbReference type="Proteomes" id="UP001054857"/>
    </source>
</evidence>
<organism evidence="1 2">
    <name type="scientific">Astrephomene gubernaculifera</name>
    <dbReference type="NCBI Taxonomy" id="47775"/>
    <lineage>
        <taxon>Eukaryota</taxon>
        <taxon>Viridiplantae</taxon>
        <taxon>Chlorophyta</taxon>
        <taxon>core chlorophytes</taxon>
        <taxon>Chlorophyceae</taxon>
        <taxon>CS clade</taxon>
        <taxon>Chlamydomonadales</taxon>
        <taxon>Astrephomenaceae</taxon>
        <taxon>Astrephomene</taxon>
    </lineage>
</organism>
<protein>
    <submittedName>
        <fullName evidence="1">Uncharacterized protein</fullName>
    </submittedName>
</protein>
<name>A0AAD3E2I1_9CHLO</name>
<sequence>MYGSRGLSVAMWLRKRARGHFGRQRYRWLQPRYILLCIGILACYWPCQFLRNHVREAHADSLMRAAQSAALQLKSLQQDSLIRQCFDAAWTGRTLVGESFEVPCNHVNDLLVLLRAAGPIIPLHGDGREYNRTGICGGGCFFAGNLRDAQLVMPNYIYHLVHVVSALGEQGNPTFVSIYESGSHDRTTGWLRVLGDVLDAVSVPHALQLGGSIQRKMGEERIHFLARVRSAALTPLYQQCSIRNTFCAPADDPHSHSQHSHHRARPGRHLAAGGAGRVVFLNDVLFAASDVLRLLQYPADLVCGLDLGMAAEPDLTQREHQDTVAAYLQHRWWLPQGLARRLAGMRALERWWRRQHKAHEARFRSFGPLFFYDKWVARDISGRMFTNRAPYVAYKPSVRRVAMGQPVRVHCCWNGLAVIGAEPLVRRAVQFREHVEGECSASECSLLCDDMWRLGYDDVIMDPNVRVTYDVPGASRLYRGFTADVPLGVPGVAYVPFRSGDVAEVMSLPKHEDLLREAGGADSGQPRTRQVDCCDLAKGADMVEFRDPGVCHNATVVLS</sequence>
<keyword evidence="2" id="KW-1185">Reference proteome</keyword>
<dbReference type="Proteomes" id="UP001054857">
    <property type="component" value="Unassembled WGS sequence"/>
</dbReference>
<gene>
    <name evidence="1" type="ORF">Agub_g13498</name>
</gene>
<dbReference type="EMBL" id="BMAR01000046">
    <property type="protein sequence ID" value="GFR51143.1"/>
    <property type="molecule type" value="Genomic_DNA"/>
</dbReference>
<reference evidence="1 2" key="1">
    <citation type="journal article" date="2021" name="Sci. Rep.">
        <title>Genome sequencing of the multicellular alga Astrephomene provides insights into convergent evolution of germ-soma differentiation.</title>
        <authorList>
            <person name="Yamashita S."/>
            <person name="Yamamoto K."/>
            <person name="Matsuzaki R."/>
            <person name="Suzuki S."/>
            <person name="Yamaguchi H."/>
            <person name="Hirooka S."/>
            <person name="Minakuchi Y."/>
            <person name="Miyagishima S."/>
            <person name="Kawachi M."/>
            <person name="Toyoda A."/>
            <person name="Nozaki H."/>
        </authorList>
    </citation>
    <scope>NUCLEOTIDE SEQUENCE [LARGE SCALE GENOMIC DNA]</scope>
    <source>
        <strain evidence="1 2">NIES-4017</strain>
    </source>
</reference>
<dbReference type="Pfam" id="PF11735">
    <property type="entry name" value="CAP59_mtransfer"/>
    <property type="match status" value="1"/>
</dbReference>
<accession>A0AAD3E2I1</accession>
<comment type="caution">
    <text evidence="1">The sequence shown here is derived from an EMBL/GenBank/DDBJ whole genome shotgun (WGS) entry which is preliminary data.</text>
</comment>
<evidence type="ECO:0000313" key="1">
    <source>
        <dbReference type="EMBL" id="GFR51143.1"/>
    </source>
</evidence>
<dbReference type="PANTHER" id="PTHR34144">
    <property type="entry name" value="CHROMOSOME 8, WHOLE GENOME SHOTGUN SEQUENCE"/>
    <property type="match status" value="1"/>
</dbReference>